<comment type="caution">
    <text evidence="2">The sequence shown here is derived from an EMBL/GenBank/DDBJ whole genome shotgun (WGS) entry which is preliminary data.</text>
</comment>
<evidence type="ECO:0000313" key="3">
    <source>
        <dbReference type="Proteomes" id="UP001226434"/>
    </source>
</evidence>
<dbReference type="InterPro" id="IPR019861">
    <property type="entry name" value="PorP/SprF_Bacteroidetes"/>
</dbReference>
<feature type="chain" id="PRO_5046941603" evidence="1">
    <location>
        <begin position="24"/>
        <end position="334"/>
    </location>
</feature>
<dbReference type="RefSeq" id="WP_282333894.1">
    <property type="nucleotide sequence ID" value="NZ_JASBRG010000005.1"/>
</dbReference>
<organism evidence="2 3">
    <name type="scientific">Pinibacter soli</name>
    <dbReference type="NCBI Taxonomy" id="3044211"/>
    <lineage>
        <taxon>Bacteria</taxon>
        <taxon>Pseudomonadati</taxon>
        <taxon>Bacteroidota</taxon>
        <taxon>Chitinophagia</taxon>
        <taxon>Chitinophagales</taxon>
        <taxon>Chitinophagaceae</taxon>
        <taxon>Pinibacter</taxon>
    </lineage>
</organism>
<evidence type="ECO:0000256" key="1">
    <source>
        <dbReference type="SAM" id="SignalP"/>
    </source>
</evidence>
<keyword evidence="1" id="KW-0732">Signal</keyword>
<gene>
    <name evidence="2" type="ORF">QJ048_08410</name>
</gene>
<accession>A0ABT6RB46</accession>
<name>A0ABT6RB46_9BACT</name>
<keyword evidence="3" id="KW-1185">Reference proteome</keyword>
<dbReference type="Proteomes" id="UP001226434">
    <property type="component" value="Unassembled WGS sequence"/>
</dbReference>
<evidence type="ECO:0000313" key="2">
    <source>
        <dbReference type="EMBL" id="MDI3319792.1"/>
    </source>
</evidence>
<feature type="signal peptide" evidence="1">
    <location>
        <begin position="1"/>
        <end position="23"/>
    </location>
</feature>
<reference evidence="2 3" key="1">
    <citation type="submission" date="2023-05" db="EMBL/GenBank/DDBJ databases">
        <title>Genome sequence of Pinibacter sp. MAH-24.</title>
        <authorList>
            <person name="Huq M.A."/>
        </authorList>
    </citation>
    <scope>NUCLEOTIDE SEQUENCE [LARGE SCALE GENOMIC DNA]</scope>
    <source>
        <strain evidence="2 3">MAH-24</strain>
    </source>
</reference>
<sequence>MKRITKITAMGLLLLAGMGTAKAQDPHYTQYYVYPSWLNPALTGVFDGSARVSAIYRNQWGNIASPYQTPGVSADFNTNKNAAFGLSVLNQRAGDGGFNYTTAYASMAYSGIRFGADGYKRLNLGFQLGMIQRRFDISKMSFGEQWNPSTGYNPGAGSGESLSKTSATSFDAGVGAMYYDAQPGKKANLFAGISASHITRPTDQFSATGDAKIPVRYTGHAGLRIMLNEVASITPNILYMRQGSAEEKMVGAYLQLNVAEDADFMLGANYRIKDAISPYLGVYVKDFLIGASYDINTSDLGKMAKGSNSFELSLTYIFKKAEKTPEVKFICPRL</sequence>
<dbReference type="EMBL" id="JASBRG010000005">
    <property type="protein sequence ID" value="MDI3319792.1"/>
    <property type="molecule type" value="Genomic_DNA"/>
</dbReference>
<dbReference type="NCBIfam" id="TIGR03519">
    <property type="entry name" value="T9SS_PorP_fam"/>
    <property type="match status" value="1"/>
</dbReference>
<proteinExistence type="predicted"/>
<protein>
    <submittedName>
        <fullName evidence="2">PorP/SprF family type IX secretion system membrane protein</fullName>
    </submittedName>
</protein>
<dbReference type="Pfam" id="PF11751">
    <property type="entry name" value="PorP_SprF"/>
    <property type="match status" value="1"/>
</dbReference>